<reference evidence="2 3" key="1">
    <citation type="submission" date="2018-12" db="EMBL/GenBank/DDBJ databases">
        <authorList>
            <person name="Sun L."/>
            <person name="Chen Z."/>
        </authorList>
    </citation>
    <scope>NUCLEOTIDE SEQUENCE [LARGE SCALE GENOMIC DNA]</scope>
    <source>
        <strain evidence="2 3">LMG 29736</strain>
    </source>
</reference>
<organism evidence="2 3">
    <name type="scientific">Siminovitchia terrae</name>
    <name type="common">Bacillus terrae</name>
    <dbReference type="NCBI Taxonomy" id="1914933"/>
    <lineage>
        <taxon>Bacteria</taxon>
        <taxon>Bacillati</taxon>
        <taxon>Bacillota</taxon>
        <taxon>Bacilli</taxon>
        <taxon>Bacillales</taxon>
        <taxon>Bacillaceae</taxon>
        <taxon>Siminovitchia</taxon>
    </lineage>
</organism>
<name>A0A429X742_SIMTE</name>
<sequence length="328" mass="38358">MKKDNIILFPGLKKRLFQFGMEHLKDRQFEEAAHFFEQAREIGHDDDEIDMALAVAYYESADYQKAKERTEDMLHKGIGDYYENIDLYLMILMQLNLHDQVVHTLEALFEEQHVPLEKREHYETLLKFSKRALTNKENPLSSQEKVESVLGKGDFREQLIFISGLGDKNIQPYLASLVNLLKDSQVHPFLQTATLNVLMEHKVQTPVQVRKFDYEGNFIPSELPDVMEIPFYQSVIAKLNEELENENPILLDQLKEMILRHQFLLFPFEFKPNNAALWAAAYRGFGHEMYGENWSNEKTAKKFQVEPIELEQAISFIFDLEQHSPSTV</sequence>
<evidence type="ECO:0000313" key="2">
    <source>
        <dbReference type="EMBL" id="RST59247.1"/>
    </source>
</evidence>
<proteinExistence type="predicted"/>
<dbReference type="OrthoDB" id="2364593at2"/>
<evidence type="ECO:0000313" key="1">
    <source>
        <dbReference type="EMBL" id="GIN94320.1"/>
    </source>
</evidence>
<evidence type="ECO:0000313" key="3">
    <source>
        <dbReference type="Proteomes" id="UP000287296"/>
    </source>
</evidence>
<dbReference type="EMBL" id="QYTW02000012">
    <property type="protein sequence ID" value="RST59247.1"/>
    <property type="molecule type" value="Genomic_DNA"/>
</dbReference>
<dbReference type="Proteomes" id="UP000680670">
    <property type="component" value="Unassembled WGS sequence"/>
</dbReference>
<dbReference type="AlphaFoldDB" id="A0A429X742"/>
<dbReference type="Gene3D" id="1.25.40.10">
    <property type="entry name" value="Tetratricopeptide repeat domain"/>
    <property type="match status" value="1"/>
</dbReference>
<evidence type="ECO:0000313" key="4">
    <source>
        <dbReference type="Proteomes" id="UP000680670"/>
    </source>
</evidence>
<keyword evidence="4" id="KW-1185">Reference proteome</keyword>
<reference evidence="1 4" key="2">
    <citation type="submission" date="2021-03" db="EMBL/GenBank/DDBJ databases">
        <title>Antimicrobial resistance genes in bacteria isolated from Japanese honey, and their potential for conferring macrolide and lincosamide resistance in the American foulbrood pathogen Paenibacillus larvae.</title>
        <authorList>
            <person name="Okamoto M."/>
            <person name="Kumagai M."/>
            <person name="Kanamori H."/>
            <person name="Takamatsu D."/>
        </authorList>
    </citation>
    <scope>NUCLEOTIDE SEQUENCE [LARGE SCALE GENOMIC DNA]</scope>
    <source>
        <strain evidence="1 4">J6TS1</strain>
    </source>
</reference>
<gene>
    <name evidence="2" type="ORF">D5F11_012880</name>
    <name evidence="1" type="ORF">J6TS1_01900</name>
</gene>
<dbReference type="EMBL" id="BORJ01000001">
    <property type="protein sequence ID" value="GIN94320.1"/>
    <property type="molecule type" value="Genomic_DNA"/>
</dbReference>
<accession>A0A429X742</accession>
<dbReference type="Proteomes" id="UP000287296">
    <property type="component" value="Unassembled WGS sequence"/>
</dbReference>
<dbReference type="SUPFAM" id="SSF48452">
    <property type="entry name" value="TPR-like"/>
    <property type="match status" value="1"/>
</dbReference>
<dbReference type="RefSeq" id="WP_120116273.1">
    <property type="nucleotide sequence ID" value="NZ_BORI01000003.1"/>
</dbReference>
<dbReference type="InterPro" id="IPR011990">
    <property type="entry name" value="TPR-like_helical_dom_sf"/>
</dbReference>
<protein>
    <submittedName>
        <fullName evidence="2">Tetratricopeptide repeat protein</fullName>
    </submittedName>
</protein>
<comment type="caution">
    <text evidence="2">The sequence shown here is derived from an EMBL/GenBank/DDBJ whole genome shotgun (WGS) entry which is preliminary data.</text>
</comment>